<dbReference type="PANTHER" id="PTHR43464">
    <property type="entry name" value="METHYLTRANSFERASE"/>
    <property type="match status" value="1"/>
</dbReference>
<keyword evidence="3" id="KW-0949">S-adenosyl-L-methionine</keyword>
<dbReference type="AlphaFoldDB" id="A0A542Z933"/>
<evidence type="ECO:0000259" key="4">
    <source>
        <dbReference type="Pfam" id="PF13649"/>
    </source>
</evidence>
<dbReference type="CDD" id="cd02440">
    <property type="entry name" value="AdoMet_MTases"/>
    <property type="match status" value="1"/>
</dbReference>
<dbReference type="OrthoDB" id="9810615at2"/>
<sequence length="272" mass="29828">MTAMEFDPLIMSFYRERYREDERLTRSAHGRIEYLRTQELLRRFLPGPPAAVLDVGGGTGVHARWLSEDGFAVHLLDPVPEHVEQARQHGGFQADHGDGRALPHADASFDATLLLGPLYHLVSASDRQSALAEARRVTRAGGLVVAAAINRYAPLLELAATGDIDDETETELRSLLADGQHADDPDGFTTAYFHHHEELAEELREVGLQDVIVLGLEGPTTPALDRAAPDDLEALLPSALRCARMLESDPALIAASPHFLAFGRCPQVRHTR</sequence>
<evidence type="ECO:0000256" key="1">
    <source>
        <dbReference type="ARBA" id="ARBA00022603"/>
    </source>
</evidence>
<evidence type="ECO:0000313" key="6">
    <source>
        <dbReference type="Proteomes" id="UP000319514"/>
    </source>
</evidence>
<evidence type="ECO:0000256" key="3">
    <source>
        <dbReference type="ARBA" id="ARBA00022691"/>
    </source>
</evidence>
<feature type="domain" description="Methyltransferase" evidence="4">
    <location>
        <begin position="52"/>
        <end position="142"/>
    </location>
</feature>
<proteinExistence type="predicted"/>
<keyword evidence="1 5" id="KW-0489">Methyltransferase</keyword>
<evidence type="ECO:0000256" key="2">
    <source>
        <dbReference type="ARBA" id="ARBA00022679"/>
    </source>
</evidence>
<dbReference type="GO" id="GO:0008168">
    <property type="term" value="F:methyltransferase activity"/>
    <property type="evidence" value="ECO:0007669"/>
    <property type="project" value="UniProtKB-KW"/>
</dbReference>
<gene>
    <name evidence="5" type="ORF">FB474_3614</name>
</gene>
<dbReference type="Proteomes" id="UP000319514">
    <property type="component" value="Unassembled WGS sequence"/>
</dbReference>
<organism evidence="5 6">
    <name type="scientific">Oryzihumus leptocrescens</name>
    <dbReference type="NCBI Taxonomy" id="297536"/>
    <lineage>
        <taxon>Bacteria</taxon>
        <taxon>Bacillati</taxon>
        <taxon>Actinomycetota</taxon>
        <taxon>Actinomycetes</taxon>
        <taxon>Micrococcales</taxon>
        <taxon>Intrasporangiaceae</taxon>
        <taxon>Oryzihumus</taxon>
    </lineage>
</organism>
<reference evidence="5 6" key="1">
    <citation type="submission" date="2019-06" db="EMBL/GenBank/DDBJ databases">
        <title>Sequencing the genomes of 1000 actinobacteria strains.</title>
        <authorList>
            <person name="Klenk H.-P."/>
        </authorList>
    </citation>
    <scope>NUCLEOTIDE SEQUENCE [LARGE SCALE GENOMIC DNA]</scope>
    <source>
        <strain evidence="5 6">DSM 18082</strain>
    </source>
</reference>
<dbReference type="RefSeq" id="WP_141790221.1">
    <property type="nucleotide sequence ID" value="NZ_BAAAKX010000008.1"/>
</dbReference>
<dbReference type="Pfam" id="PF13649">
    <property type="entry name" value="Methyltransf_25"/>
    <property type="match status" value="1"/>
</dbReference>
<protein>
    <submittedName>
        <fullName evidence="5">Methyltransferase family protein</fullName>
    </submittedName>
</protein>
<dbReference type="InterPro" id="IPR041698">
    <property type="entry name" value="Methyltransf_25"/>
</dbReference>
<dbReference type="InterPro" id="IPR029063">
    <property type="entry name" value="SAM-dependent_MTases_sf"/>
</dbReference>
<dbReference type="Gene3D" id="3.40.50.150">
    <property type="entry name" value="Vaccinia Virus protein VP39"/>
    <property type="match status" value="1"/>
</dbReference>
<comment type="caution">
    <text evidence="5">The sequence shown here is derived from an EMBL/GenBank/DDBJ whole genome shotgun (WGS) entry which is preliminary data.</text>
</comment>
<accession>A0A542Z933</accession>
<dbReference type="SUPFAM" id="SSF53335">
    <property type="entry name" value="S-adenosyl-L-methionine-dependent methyltransferases"/>
    <property type="match status" value="1"/>
</dbReference>
<dbReference type="GO" id="GO:0032259">
    <property type="term" value="P:methylation"/>
    <property type="evidence" value="ECO:0007669"/>
    <property type="project" value="UniProtKB-KW"/>
</dbReference>
<keyword evidence="6" id="KW-1185">Reference proteome</keyword>
<dbReference type="PANTHER" id="PTHR43464:SF19">
    <property type="entry name" value="UBIQUINONE BIOSYNTHESIS O-METHYLTRANSFERASE, MITOCHONDRIAL"/>
    <property type="match status" value="1"/>
</dbReference>
<name>A0A542Z933_9MICO</name>
<evidence type="ECO:0000313" key="5">
    <source>
        <dbReference type="EMBL" id="TQL56853.1"/>
    </source>
</evidence>
<keyword evidence="2 5" id="KW-0808">Transferase</keyword>
<dbReference type="EMBL" id="VFOQ01000002">
    <property type="protein sequence ID" value="TQL56853.1"/>
    <property type="molecule type" value="Genomic_DNA"/>
</dbReference>